<protein>
    <recommendedName>
        <fullName evidence="3">DUF4242 domain-containing protein</fullName>
    </recommendedName>
</protein>
<dbReference type="InterPro" id="IPR025336">
    <property type="entry name" value="SCO4226-like"/>
</dbReference>
<keyword evidence="2" id="KW-1185">Reference proteome</keyword>
<dbReference type="AlphaFoldDB" id="A0A1S1NTK7"/>
<evidence type="ECO:0000313" key="1">
    <source>
        <dbReference type="EMBL" id="OHV06538.1"/>
    </source>
</evidence>
<evidence type="ECO:0000313" key="2">
    <source>
        <dbReference type="Proteomes" id="UP000179734"/>
    </source>
</evidence>
<proteinExistence type="predicted"/>
<dbReference type="RefSeq" id="WP_071020432.1">
    <property type="nucleotide sequence ID" value="NZ_MLQM01000004.1"/>
</dbReference>
<accession>A0A1S1NTK7</accession>
<evidence type="ECO:0008006" key="3">
    <source>
        <dbReference type="Google" id="ProtNLM"/>
    </source>
</evidence>
<organism evidence="1 2">
    <name type="scientific">Mycobacterium talmoniae</name>
    <dbReference type="NCBI Taxonomy" id="1858794"/>
    <lineage>
        <taxon>Bacteria</taxon>
        <taxon>Bacillati</taxon>
        <taxon>Actinomycetota</taxon>
        <taxon>Actinomycetes</taxon>
        <taxon>Mycobacteriales</taxon>
        <taxon>Mycobacteriaceae</taxon>
        <taxon>Mycobacterium</taxon>
    </lineage>
</organism>
<reference evidence="1 2" key="1">
    <citation type="submission" date="2016-10" db="EMBL/GenBank/DDBJ databases">
        <title>Genome sequence of Mycobacterium talmonii.</title>
        <authorList>
            <person name="Greninger A.L."/>
            <person name="Elliott B."/>
            <person name="Vasireddy S."/>
            <person name="Vasireddy R."/>
        </authorList>
    </citation>
    <scope>NUCLEOTIDE SEQUENCE [LARGE SCALE GENOMIC DNA]</scope>
    <source>
        <strain evidence="2">NE-TNMC-100812</strain>
    </source>
</reference>
<dbReference type="EMBL" id="MLQM01000004">
    <property type="protein sequence ID" value="OHV06538.1"/>
    <property type="molecule type" value="Genomic_DNA"/>
</dbReference>
<dbReference type="Pfam" id="PF14026">
    <property type="entry name" value="SCO4226-like"/>
    <property type="match status" value="1"/>
</dbReference>
<dbReference type="Proteomes" id="UP000179734">
    <property type="component" value="Unassembled WGS sequence"/>
</dbReference>
<sequence length="175" mass="18828">MALYLYEVVPADPGRDATELLIKEVDTQIGAAGGDLIEAQVTAGYRRVFVIAEYDGTAPPLDPATAGADQVAGPDPVRLVGPALDALKAARPTAGYLVEWDLPAELDMDTYLARKAAKAPQYAEVPEVSFLRTYVREDMAKCLCFYDAPDHDAVLRARGAVQTPVDRLPGLEDLP</sequence>
<comment type="caution">
    <text evidence="1">The sequence shown here is derived from an EMBL/GenBank/DDBJ whole genome shotgun (WGS) entry which is preliminary data.</text>
</comment>
<gene>
    <name evidence="1" type="ORF">BKN37_01895</name>
</gene>
<name>A0A1S1NTK7_9MYCO</name>